<dbReference type="GO" id="GO:0016226">
    <property type="term" value="P:iron-sulfur cluster assembly"/>
    <property type="evidence" value="ECO:0007669"/>
    <property type="project" value="TreeGrafter"/>
</dbReference>
<dbReference type="EMBL" id="PYAU01000001">
    <property type="protein sequence ID" value="PSL36602.1"/>
    <property type="molecule type" value="Genomic_DNA"/>
</dbReference>
<keyword evidence="1" id="KW-0809">Transit peptide</keyword>
<dbReference type="SUPFAM" id="SSF103025">
    <property type="entry name" value="Folate-binding domain"/>
    <property type="match status" value="1"/>
</dbReference>
<dbReference type="PANTHER" id="PTHR22602">
    <property type="entry name" value="TRANSFERASE CAF17, MITOCHONDRIAL-RELATED"/>
    <property type="match status" value="1"/>
</dbReference>
<dbReference type="InterPro" id="IPR029043">
    <property type="entry name" value="GcvT/YgfZ_C"/>
</dbReference>
<dbReference type="InterPro" id="IPR027266">
    <property type="entry name" value="TrmE/GcvT-like"/>
</dbReference>
<evidence type="ECO:0000313" key="3">
    <source>
        <dbReference type="EMBL" id="PSL36602.1"/>
    </source>
</evidence>
<dbReference type="PANTHER" id="PTHR22602:SF0">
    <property type="entry name" value="TRANSFERASE CAF17, MITOCHONDRIAL-RELATED"/>
    <property type="match status" value="1"/>
</dbReference>
<evidence type="ECO:0000313" key="5">
    <source>
        <dbReference type="Proteomes" id="UP000241203"/>
    </source>
</evidence>
<proteinExistence type="predicted"/>
<name>A0A2P8GRM8_9MICO</name>
<dbReference type="SUPFAM" id="SSF101790">
    <property type="entry name" value="Aminomethyltransferase beta-barrel domain"/>
    <property type="match status" value="1"/>
</dbReference>
<dbReference type="InterPro" id="IPR017703">
    <property type="entry name" value="YgfZ/GCV_T_CS"/>
</dbReference>
<dbReference type="Proteomes" id="UP000268291">
    <property type="component" value="Unassembled WGS sequence"/>
</dbReference>
<dbReference type="RefSeq" id="WP_106561858.1">
    <property type="nucleotide sequence ID" value="NZ_PYAU01000001.1"/>
</dbReference>
<feature type="domain" description="Aminomethyltransferase C-terminal" evidence="2">
    <location>
        <begin position="285"/>
        <end position="358"/>
    </location>
</feature>
<evidence type="ECO:0000313" key="4">
    <source>
        <dbReference type="EMBL" id="RUQ85491.1"/>
    </source>
</evidence>
<reference evidence="3 5" key="1">
    <citation type="submission" date="2018-03" db="EMBL/GenBank/DDBJ databases">
        <title>Genomic Encyclopedia of Archaeal and Bacterial Type Strains, Phase II (KMG-II): from individual species to whole genera.</title>
        <authorList>
            <person name="Goeker M."/>
        </authorList>
    </citation>
    <scope>NUCLEOTIDE SEQUENCE [LARGE SCALE GENOMIC DNA]</scope>
    <source>
        <strain evidence="3 5">DSM 21548</strain>
    </source>
</reference>
<dbReference type="InterPro" id="IPR045179">
    <property type="entry name" value="YgfZ/GcvT"/>
</dbReference>
<organism evidence="3 5">
    <name type="scientific">Labedella gwakjiensis</name>
    <dbReference type="NCBI Taxonomy" id="390269"/>
    <lineage>
        <taxon>Bacteria</taxon>
        <taxon>Bacillati</taxon>
        <taxon>Actinomycetota</taxon>
        <taxon>Actinomycetes</taxon>
        <taxon>Micrococcales</taxon>
        <taxon>Microbacteriaceae</taxon>
        <taxon>Labedella</taxon>
    </lineage>
</organism>
<evidence type="ECO:0000256" key="1">
    <source>
        <dbReference type="ARBA" id="ARBA00022946"/>
    </source>
</evidence>
<protein>
    <submittedName>
        <fullName evidence="4">Folate-binding protein</fullName>
    </submittedName>
</protein>
<dbReference type="OrthoDB" id="9796287at2"/>
<dbReference type="Pfam" id="PF08669">
    <property type="entry name" value="GCV_T_C"/>
    <property type="match status" value="1"/>
</dbReference>
<gene>
    <name evidence="3" type="ORF">CLV49_0198</name>
    <name evidence="4" type="ORF">ELQ93_00080</name>
</gene>
<dbReference type="EMBL" id="RZGY01000001">
    <property type="protein sequence ID" value="RUQ85491.1"/>
    <property type="molecule type" value="Genomic_DNA"/>
</dbReference>
<reference evidence="4 6" key="2">
    <citation type="submission" date="2018-12" db="EMBL/GenBank/DDBJ databases">
        <authorList>
            <person name="hu s."/>
            <person name="Xu Y."/>
            <person name="Xu B."/>
            <person name="Li F."/>
        </authorList>
    </citation>
    <scope>NUCLEOTIDE SEQUENCE [LARGE SCALE GENOMIC DNA]</scope>
    <source>
        <strain evidence="4 6">KSW2-17</strain>
    </source>
</reference>
<comment type="caution">
    <text evidence="3">The sequence shown here is derived from an EMBL/GenBank/DDBJ whole genome shotgun (WGS) entry which is preliminary data.</text>
</comment>
<dbReference type="InterPro" id="IPR013977">
    <property type="entry name" value="GcvT_C"/>
</dbReference>
<evidence type="ECO:0000313" key="6">
    <source>
        <dbReference type="Proteomes" id="UP000268291"/>
    </source>
</evidence>
<dbReference type="Gene3D" id="3.30.1360.120">
    <property type="entry name" value="Probable tRNA modification gtpase trme, domain 1"/>
    <property type="match status" value="2"/>
</dbReference>
<keyword evidence="6" id="KW-1185">Reference proteome</keyword>
<sequence length="383" mass="40440">MTGTDGSGTVPASAFASLPGAVVPELDAGVLPLVPLHYGDPFREQRELEAGRAIVDASDLGIVALVGDDRLQLLHALTSQDLAHLAPGESAETLVLDPQGRVEYAVRVVDDGETSWLIVDPGLAAPLAVFFDRMRFMLRVEVSDRSLEFAVVASAAEVPGLPVAAPTGVPLTWSDPWSAVVAGGWQYAEGAHPGVDRTWLESIVRRDALHEVAALVRSGSIGVAGSLAAEALRIAAWRPRQALDADERTIPHELDWLRTAVHLEKGCYRGQETVAKVHNLGRPPRRVVMLHLDGSDAVLPPHGAEITAEKDGEPREVGRVTSSAIHYDLGPIALAVVKRAVPIDVALSVRVGDDAVAASQQAIVPPGAGATADVPRLPRLGRG</sequence>
<dbReference type="AlphaFoldDB" id="A0A2P8GRM8"/>
<dbReference type="NCBIfam" id="TIGR03317">
    <property type="entry name" value="ygfZ_signature"/>
    <property type="match status" value="1"/>
</dbReference>
<evidence type="ECO:0000259" key="2">
    <source>
        <dbReference type="Pfam" id="PF08669"/>
    </source>
</evidence>
<dbReference type="Proteomes" id="UP000241203">
    <property type="component" value="Unassembled WGS sequence"/>
</dbReference>
<accession>A0A2P8GRM8</accession>